<name>A0AAU8MVB9_9GAMM</name>
<organism evidence="2">
    <name type="scientific">Lysobacter firmicutimachus</name>
    <dbReference type="NCBI Taxonomy" id="1792846"/>
    <lineage>
        <taxon>Bacteria</taxon>
        <taxon>Pseudomonadati</taxon>
        <taxon>Pseudomonadota</taxon>
        <taxon>Gammaproteobacteria</taxon>
        <taxon>Lysobacterales</taxon>
        <taxon>Lysobacteraceae</taxon>
        <taxon>Lysobacter</taxon>
    </lineage>
</organism>
<protein>
    <recommendedName>
        <fullName evidence="4">Zinc ribbon domain-containing protein</fullName>
    </recommendedName>
</protein>
<gene>
    <name evidence="2" type="ORF">ABU614_05305</name>
    <name evidence="1" type="ORF">V2J18_21465</name>
</gene>
<accession>A0AAU8MVB9</accession>
<reference evidence="1 3" key="1">
    <citation type="submission" date="2024-02" db="EMBL/GenBank/DDBJ databases">
        <title>Lysobacter Genome Sequencing and Mining.</title>
        <authorList>
            <person name="Bierman J."/>
            <person name="Walker M.C."/>
        </authorList>
    </citation>
    <scope>NUCLEOTIDE SEQUENCE [LARGE SCALE GENOMIC DNA]</scope>
    <source>
        <strain evidence="1 3">PB6250</strain>
    </source>
</reference>
<sequence length="121" mass="13700">MTQDLYCWRCKRVVPMLDEAEWARYLALIEDYVGKYKREGSRDASGRRLPQPAKSRVEVVADFYESLVGYPVVEPGCSFFEAYAIDHHRLSQIGPPCAHCGKPLRTPRASFCADCGTPRAN</sequence>
<keyword evidence="3" id="KW-1185">Reference proteome</keyword>
<dbReference type="RefSeq" id="WP_336132843.1">
    <property type="nucleotide sequence ID" value="NZ_CP159925.1"/>
</dbReference>
<dbReference type="AlphaFoldDB" id="A0AAU8MVB9"/>
<evidence type="ECO:0000313" key="3">
    <source>
        <dbReference type="Proteomes" id="UP001387215"/>
    </source>
</evidence>
<dbReference type="EMBL" id="CP159925">
    <property type="protein sequence ID" value="XCO76208.1"/>
    <property type="molecule type" value="Genomic_DNA"/>
</dbReference>
<proteinExistence type="predicted"/>
<reference evidence="2" key="2">
    <citation type="submission" date="2024-06" db="EMBL/GenBank/DDBJ databases">
        <authorList>
            <person name="Li S."/>
        </authorList>
    </citation>
    <scope>NUCLEOTIDE SEQUENCE</scope>
    <source>
        <strain evidence="2">SR10</strain>
    </source>
</reference>
<dbReference type="EMBL" id="JBANDL010000002">
    <property type="protein sequence ID" value="MEI2457230.1"/>
    <property type="molecule type" value="Genomic_DNA"/>
</dbReference>
<evidence type="ECO:0000313" key="2">
    <source>
        <dbReference type="EMBL" id="XCO76208.1"/>
    </source>
</evidence>
<evidence type="ECO:0000313" key="1">
    <source>
        <dbReference type="EMBL" id="MEI2457230.1"/>
    </source>
</evidence>
<evidence type="ECO:0008006" key="4">
    <source>
        <dbReference type="Google" id="ProtNLM"/>
    </source>
</evidence>
<dbReference type="Proteomes" id="UP001387215">
    <property type="component" value="Unassembled WGS sequence"/>
</dbReference>